<reference evidence="8 9" key="1">
    <citation type="journal article" date="2014" name="Mol. Plant">
        <title>Chromosome Scale Genome Assembly and Transcriptome Profiling of Nannochloropsis gaditana in Nitrogen Depletion.</title>
        <authorList>
            <person name="Corteggiani Carpinelli E."/>
            <person name="Telatin A."/>
            <person name="Vitulo N."/>
            <person name="Forcato C."/>
            <person name="D'Angelo M."/>
            <person name="Schiavon R."/>
            <person name="Vezzi A."/>
            <person name="Giacometti G.M."/>
            <person name="Morosinotto T."/>
            <person name="Valle G."/>
        </authorList>
    </citation>
    <scope>NUCLEOTIDE SEQUENCE [LARGE SCALE GENOMIC DNA]</scope>
    <source>
        <strain evidence="8 9">B-31</strain>
    </source>
</reference>
<feature type="transmembrane region" description="Helical" evidence="7">
    <location>
        <begin position="151"/>
        <end position="175"/>
    </location>
</feature>
<keyword evidence="9" id="KW-1185">Reference proteome</keyword>
<keyword evidence="4" id="KW-0914">Notch signaling pathway</keyword>
<dbReference type="GO" id="GO:0007219">
    <property type="term" value="P:Notch signaling pathway"/>
    <property type="evidence" value="ECO:0007669"/>
    <property type="project" value="UniProtKB-KW"/>
</dbReference>
<feature type="transmembrane region" description="Helical" evidence="7">
    <location>
        <begin position="182"/>
        <end position="201"/>
    </location>
</feature>
<dbReference type="InterPro" id="IPR009294">
    <property type="entry name" value="Aph-1"/>
</dbReference>
<evidence type="ECO:0000256" key="5">
    <source>
        <dbReference type="ARBA" id="ARBA00022989"/>
    </source>
</evidence>
<dbReference type="OrthoDB" id="6507463at2759"/>
<feature type="transmembrane region" description="Helical" evidence="7">
    <location>
        <begin position="33"/>
        <end position="57"/>
    </location>
</feature>
<name>W7TG16_9STRA</name>
<evidence type="ECO:0000256" key="6">
    <source>
        <dbReference type="ARBA" id="ARBA00023136"/>
    </source>
</evidence>
<organism evidence="8 9">
    <name type="scientific">Nannochloropsis gaditana</name>
    <dbReference type="NCBI Taxonomy" id="72520"/>
    <lineage>
        <taxon>Eukaryota</taxon>
        <taxon>Sar</taxon>
        <taxon>Stramenopiles</taxon>
        <taxon>Ochrophyta</taxon>
        <taxon>Eustigmatophyceae</taxon>
        <taxon>Eustigmatales</taxon>
        <taxon>Monodopsidaceae</taxon>
        <taxon>Nannochloropsis</taxon>
    </lineage>
</organism>
<dbReference type="AlphaFoldDB" id="W7TG16"/>
<accession>W7TG16</accession>
<evidence type="ECO:0000256" key="4">
    <source>
        <dbReference type="ARBA" id="ARBA00022976"/>
    </source>
</evidence>
<dbReference type="PANTHER" id="PTHR12889">
    <property type="entry name" value="GAMMA-SECRETASE SUBUNIT APH-1"/>
    <property type="match status" value="1"/>
</dbReference>
<evidence type="ECO:0000256" key="2">
    <source>
        <dbReference type="ARBA" id="ARBA00005577"/>
    </source>
</evidence>
<protein>
    <submittedName>
        <fullName evidence="8">Protein binding protein</fullName>
    </submittedName>
</protein>
<comment type="caution">
    <text evidence="8">The sequence shown here is derived from an EMBL/GenBank/DDBJ whole genome shotgun (WGS) entry which is preliminary data.</text>
</comment>
<comment type="subcellular location">
    <subcellularLocation>
        <location evidence="1">Membrane</location>
        <topology evidence="1">Multi-pass membrane protein</topology>
    </subcellularLocation>
</comment>
<feature type="transmembrane region" description="Helical" evidence="7">
    <location>
        <begin position="107"/>
        <end position="131"/>
    </location>
</feature>
<feature type="transmembrane region" description="Helical" evidence="7">
    <location>
        <begin position="213"/>
        <end position="230"/>
    </location>
</feature>
<keyword evidence="3 7" id="KW-0812">Transmembrane</keyword>
<gene>
    <name evidence="8" type="ORF">Naga_100098g9</name>
</gene>
<proteinExistence type="inferred from homology"/>
<evidence type="ECO:0000256" key="7">
    <source>
        <dbReference type="SAM" id="Phobius"/>
    </source>
</evidence>
<keyword evidence="6 7" id="KW-0472">Membrane</keyword>
<dbReference type="Pfam" id="PF06105">
    <property type="entry name" value="Aph-1"/>
    <property type="match status" value="1"/>
</dbReference>
<dbReference type="GO" id="GO:0016485">
    <property type="term" value="P:protein processing"/>
    <property type="evidence" value="ECO:0007669"/>
    <property type="project" value="InterPro"/>
</dbReference>
<comment type="similarity">
    <text evidence="2">Belongs to the APH-1 family.</text>
</comment>
<feature type="transmembrane region" description="Helical" evidence="7">
    <location>
        <begin position="63"/>
        <end position="86"/>
    </location>
</feature>
<dbReference type="GO" id="GO:0016020">
    <property type="term" value="C:membrane"/>
    <property type="evidence" value="ECO:0007669"/>
    <property type="project" value="UniProtKB-SubCell"/>
</dbReference>
<evidence type="ECO:0000313" key="8">
    <source>
        <dbReference type="EMBL" id="EWM25062.1"/>
    </source>
</evidence>
<dbReference type="Proteomes" id="UP000019335">
    <property type="component" value="Chromosome 12"/>
</dbReference>
<feature type="transmembrane region" description="Helical" evidence="7">
    <location>
        <begin position="6"/>
        <end position="26"/>
    </location>
</feature>
<sequence length="237" mass="25747">MAAAGLMWGAGLIVFSPISCVFILVVTRRPELVIIAISGAFAYLVALLLSSALWAMFGPVKQTAAIMVVLGVLCQVVMRAVLYRLYHRTEILIKSANHPVLHMPLNDITSSLAAGTGYGLMHAVMIFGSVLASGNSDPGVLFAPSCTRTPLVVVLALLALAFTMMDLSFMALTFLYLRRRKCFRMGVIFLMHSAASGLTILNDVENGCTMSLPLVYVVMVATVLVTFREWRQLNEDT</sequence>
<evidence type="ECO:0000256" key="3">
    <source>
        <dbReference type="ARBA" id="ARBA00022692"/>
    </source>
</evidence>
<evidence type="ECO:0000313" key="9">
    <source>
        <dbReference type="Proteomes" id="UP000019335"/>
    </source>
</evidence>
<evidence type="ECO:0000256" key="1">
    <source>
        <dbReference type="ARBA" id="ARBA00004141"/>
    </source>
</evidence>
<keyword evidence="5 7" id="KW-1133">Transmembrane helix</keyword>
<dbReference type="EMBL" id="AZIL01001060">
    <property type="protein sequence ID" value="EWM25062.1"/>
    <property type="molecule type" value="Genomic_DNA"/>
</dbReference>